<evidence type="ECO:0000313" key="4">
    <source>
        <dbReference type="EMBL" id="GMR44650.1"/>
    </source>
</evidence>
<reference evidence="5" key="1">
    <citation type="submission" date="2022-10" db="EMBL/GenBank/DDBJ databases">
        <title>Genome assembly of Pristionchus species.</title>
        <authorList>
            <person name="Yoshida K."/>
            <person name="Sommer R.J."/>
        </authorList>
    </citation>
    <scope>NUCLEOTIDE SEQUENCE [LARGE SCALE GENOMIC DNA]</scope>
    <source>
        <strain evidence="5">RS5460</strain>
    </source>
</reference>
<organism evidence="4 5">
    <name type="scientific">Pristionchus mayeri</name>
    <dbReference type="NCBI Taxonomy" id="1317129"/>
    <lineage>
        <taxon>Eukaryota</taxon>
        <taxon>Metazoa</taxon>
        <taxon>Ecdysozoa</taxon>
        <taxon>Nematoda</taxon>
        <taxon>Chromadorea</taxon>
        <taxon>Rhabditida</taxon>
        <taxon>Rhabditina</taxon>
        <taxon>Diplogasteromorpha</taxon>
        <taxon>Diplogasteroidea</taxon>
        <taxon>Neodiplogasteridae</taxon>
        <taxon>Pristionchus</taxon>
    </lineage>
</organism>
<keyword evidence="2" id="KW-0732">Signal</keyword>
<feature type="chain" id="PRO_5042833629" description="Saposin B-type domain-containing protein" evidence="2">
    <location>
        <begin position="17"/>
        <end position="103"/>
    </location>
</feature>
<dbReference type="SMART" id="SM00741">
    <property type="entry name" value="SapB"/>
    <property type="match status" value="1"/>
</dbReference>
<dbReference type="AlphaFoldDB" id="A0AAN5CHV3"/>
<dbReference type="InterPro" id="IPR008139">
    <property type="entry name" value="SaposinB_dom"/>
</dbReference>
<name>A0AAN5CHV3_9BILA</name>
<dbReference type="Pfam" id="PF03489">
    <property type="entry name" value="SapB_2"/>
    <property type="match status" value="1"/>
</dbReference>
<evidence type="ECO:0000259" key="3">
    <source>
        <dbReference type="PROSITE" id="PS50015"/>
    </source>
</evidence>
<dbReference type="Gene3D" id="1.10.225.10">
    <property type="entry name" value="Saposin-like"/>
    <property type="match status" value="1"/>
</dbReference>
<protein>
    <recommendedName>
        <fullName evidence="3">Saposin B-type domain-containing protein</fullName>
    </recommendedName>
</protein>
<keyword evidence="1" id="KW-1015">Disulfide bond</keyword>
<evidence type="ECO:0000313" key="5">
    <source>
        <dbReference type="Proteomes" id="UP001328107"/>
    </source>
</evidence>
<dbReference type="Proteomes" id="UP001328107">
    <property type="component" value="Unassembled WGS sequence"/>
</dbReference>
<feature type="domain" description="Saposin B-type" evidence="3">
    <location>
        <begin position="25"/>
        <end position="103"/>
    </location>
</feature>
<dbReference type="InterPro" id="IPR008138">
    <property type="entry name" value="SapB_2"/>
</dbReference>
<accession>A0AAN5CHV3</accession>
<dbReference type="SUPFAM" id="SSF47862">
    <property type="entry name" value="Saposin"/>
    <property type="match status" value="1"/>
</dbReference>
<keyword evidence="5" id="KW-1185">Reference proteome</keyword>
<dbReference type="InterPro" id="IPR011001">
    <property type="entry name" value="Saposin-like"/>
</dbReference>
<sequence length="103" mass="11724">MFRVIIFSSLLLAASAVLPNDLQTRKLFCDACERIVGDIEEGVESHEPNILKHCENLCDDILGPLGDLAQGCKDWIDKDFAEIMDKLENDWTPERICKDYHLC</sequence>
<evidence type="ECO:0000256" key="2">
    <source>
        <dbReference type="SAM" id="SignalP"/>
    </source>
</evidence>
<proteinExistence type="predicted"/>
<feature type="signal peptide" evidence="2">
    <location>
        <begin position="1"/>
        <end position="16"/>
    </location>
</feature>
<gene>
    <name evidence="4" type="ORF">PMAYCL1PPCAC_14845</name>
</gene>
<dbReference type="EMBL" id="BTRK01000004">
    <property type="protein sequence ID" value="GMR44650.1"/>
    <property type="molecule type" value="Genomic_DNA"/>
</dbReference>
<evidence type="ECO:0000256" key="1">
    <source>
        <dbReference type="ARBA" id="ARBA00023157"/>
    </source>
</evidence>
<comment type="caution">
    <text evidence="4">The sequence shown here is derived from an EMBL/GenBank/DDBJ whole genome shotgun (WGS) entry which is preliminary data.</text>
</comment>
<dbReference type="PROSITE" id="PS50015">
    <property type="entry name" value="SAP_B"/>
    <property type="match status" value="1"/>
</dbReference>